<dbReference type="Pfam" id="PF20085">
    <property type="entry name" value="TGL"/>
    <property type="match status" value="1"/>
</dbReference>
<keyword evidence="1 3" id="KW-0808">Transferase</keyword>
<accession>A0A081P316</accession>
<evidence type="ECO:0000256" key="1">
    <source>
        <dbReference type="ARBA" id="ARBA00022679"/>
    </source>
</evidence>
<evidence type="ECO:0000313" key="3">
    <source>
        <dbReference type="EMBL" id="KEQ25089.1"/>
    </source>
</evidence>
<dbReference type="GO" id="GO:0030435">
    <property type="term" value="P:sporulation resulting in formation of a cellular spore"/>
    <property type="evidence" value="ECO:0007669"/>
    <property type="project" value="UniProtKB-KW"/>
</dbReference>
<name>A0A081P316_9BACL</name>
<dbReference type="RefSeq" id="WP_036683545.1">
    <property type="nucleotide sequence ID" value="NZ_JNVM01000012.1"/>
</dbReference>
<dbReference type="EMBL" id="JNVM01000012">
    <property type="protein sequence ID" value="KEQ25089.1"/>
    <property type="molecule type" value="Genomic_DNA"/>
</dbReference>
<dbReference type="NCBIfam" id="NF002869">
    <property type="entry name" value="PRK03187.1"/>
    <property type="match status" value="1"/>
</dbReference>
<reference evidence="3 4" key="1">
    <citation type="submission" date="2014-06" db="EMBL/GenBank/DDBJ databases">
        <title>Draft genome sequence of Paenibacillus sp. MSt1.</title>
        <authorList>
            <person name="Aw Y.K."/>
            <person name="Ong K.S."/>
            <person name="Gan H.M."/>
            <person name="Lee S.M."/>
        </authorList>
    </citation>
    <scope>NUCLEOTIDE SEQUENCE [LARGE SCALE GENOMIC DNA]</scope>
    <source>
        <strain evidence="3 4">MSt1</strain>
    </source>
</reference>
<dbReference type="HAMAP" id="MF_00727">
    <property type="entry name" value="Tgl"/>
    <property type="match status" value="1"/>
</dbReference>
<dbReference type="Proteomes" id="UP000028123">
    <property type="component" value="Unassembled WGS sequence"/>
</dbReference>
<keyword evidence="4" id="KW-1185">Reference proteome</keyword>
<evidence type="ECO:0000256" key="2">
    <source>
        <dbReference type="ARBA" id="ARBA00022969"/>
    </source>
</evidence>
<protein>
    <submittedName>
        <fullName evidence="3">Protein-glutamine gamma-glutamyltransferase</fullName>
    </submittedName>
</protein>
<gene>
    <name evidence="3" type="ORF">ET33_05190</name>
</gene>
<organism evidence="3 4">
    <name type="scientific">Paenibacillus tyrfis</name>
    <dbReference type="NCBI Taxonomy" id="1501230"/>
    <lineage>
        <taxon>Bacteria</taxon>
        <taxon>Bacillati</taxon>
        <taxon>Bacillota</taxon>
        <taxon>Bacilli</taxon>
        <taxon>Bacillales</taxon>
        <taxon>Paenibacillaceae</taxon>
        <taxon>Paenibacillus</taxon>
    </lineage>
</organism>
<comment type="caution">
    <text evidence="3">The sequence shown here is derived from an EMBL/GenBank/DDBJ whole genome shotgun (WGS) entry which is preliminary data.</text>
</comment>
<dbReference type="InterPro" id="IPR020916">
    <property type="entry name" value="Gln_gamma-glutamylTfrase_bac"/>
</dbReference>
<dbReference type="GO" id="GO:0003810">
    <property type="term" value="F:protein-glutamine gamma-glutamyltransferase activity"/>
    <property type="evidence" value="ECO:0007669"/>
    <property type="project" value="InterPro"/>
</dbReference>
<dbReference type="AlphaFoldDB" id="A0A081P316"/>
<evidence type="ECO:0000313" key="4">
    <source>
        <dbReference type="Proteomes" id="UP000028123"/>
    </source>
</evidence>
<dbReference type="OrthoDB" id="1845399at2"/>
<proteinExistence type="inferred from homology"/>
<dbReference type="eggNOG" id="ENOG502Z8C5">
    <property type="taxonomic scope" value="Bacteria"/>
</dbReference>
<sequence length="277" mass="31414">MIVIADGQTSVDISGWEPPERDIYEEKHRNPTTYQYDSERALRFELRLRTAIVQAAKDLQHSAASFASFKKSRCNAAYWIRTENGGFQMRHDVLPSEAIRDIFSNGRAYAFECATAIIIVLYKAVLETIGDQKFNRLFADLYLYSWEVDSDLRLITIAEKMPTYSGDILYFKNPDVDPEWMEWQGENVVKLGSDSYFGHGIGITNAAGIIAKLNKHRKKGSTESAYLIDQVTYPNYVYLYEAASSRVPISQTALAWLPPEARGRIVVRIGGRTAIYA</sequence>
<keyword evidence="2" id="KW-0749">Sporulation</keyword>